<keyword evidence="1" id="KW-0472">Membrane</keyword>
<reference evidence="2" key="5">
    <citation type="submission" date="2001-07" db="EMBL/GenBank/DDBJ databases">
        <authorList>
            <person name="Adachi J."/>
            <person name="Aizawa K."/>
            <person name="Akimura T."/>
            <person name="Arakawa T."/>
            <person name="Bono H."/>
            <person name="Carninci P."/>
            <person name="Fukuda S."/>
            <person name="Furuno M."/>
            <person name="Hanagaki T."/>
            <person name="Hara A."/>
            <person name="Hashizume W."/>
            <person name="Hayashida K."/>
            <person name="Hayatsu N."/>
            <person name="Hiramoto K."/>
            <person name="Hiraoka T."/>
            <person name="Hirozane T."/>
            <person name="Hori F."/>
            <person name="Imotani K."/>
            <person name="Ishii Y."/>
            <person name="Itoh M."/>
            <person name="Kagawa I."/>
            <person name="Kasukawa T."/>
            <person name="Katoh H."/>
            <person name="Kawai J."/>
            <person name="Kojima Y."/>
            <person name="Kondo S."/>
            <person name="Konno H."/>
            <person name="Kouda M."/>
            <person name="Koya S."/>
            <person name="Kurihara C."/>
            <person name="Matsuyama T."/>
            <person name="Miyazaki A."/>
            <person name="Murata M."/>
            <person name="Nakamura M."/>
            <person name="Nishi K."/>
            <person name="Nomura K."/>
            <person name="Numazaki R."/>
            <person name="Ohno M."/>
            <person name="Ohsato N."/>
            <person name="Okazaki Y."/>
            <person name="Saito R."/>
            <person name="Saitoh H."/>
            <person name="Sakai C."/>
            <person name="Sakai K."/>
            <person name="Sakazume N."/>
            <person name="Sano H."/>
            <person name="Sasaki D."/>
            <person name="Shibata K."/>
            <person name="Shinagawa A."/>
            <person name="Shiraki T."/>
            <person name="Sogabe Y."/>
            <person name="Tagami M."/>
            <person name="Tagawa A."/>
            <person name="Takahashi F."/>
            <person name="Takaku-Akahira S."/>
            <person name="Takeda Y."/>
            <person name="Tanaka T."/>
            <person name="Tomaru A."/>
            <person name="Toya T."/>
            <person name="Yasunishi A."/>
            <person name="Muramatsu M."/>
            <person name="Hayashizaki Y."/>
        </authorList>
    </citation>
    <scope>NUCLEOTIDE SEQUENCE</scope>
    <source>
        <strain evidence="2">C57BL/6J</strain>
        <tissue evidence="2">Thymus</tissue>
    </source>
</reference>
<keyword evidence="1" id="KW-0812">Transmembrane</keyword>
<reference evidence="2" key="7">
    <citation type="journal article" date="2005" name="Science">
        <title>The Transcriptional Landscape of the Mammalian Genome.</title>
        <authorList>
            <consortium name="The FANTOM Consortium"/>
            <consortium name="Riken Genome Exploration Research Group and Genome Science Group (Genome Network Project Core Group)"/>
        </authorList>
    </citation>
    <scope>NUCLEOTIDE SEQUENCE</scope>
    <source>
        <strain evidence="2">C57BL/6J</strain>
        <tissue evidence="2">Thymus</tissue>
    </source>
</reference>
<name>Q8BYC1_MOUSE</name>
<reference evidence="2" key="1">
    <citation type="journal article" date="1999" name="Methods Enzymol.">
        <title>High-efficiency full-length cDNA cloning.</title>
        <authorList>
            <person name="Carninci P."/>
            <person name="Hayashizaki Y."/>
        </authorList>
    </citation>
    <scope>NUCLEOTIDE SEQUENCE</scope>
    <source>
        <strain evidence="2">C57BL/6J</strain>
        <tissue evidence="2">Thymus</tissue>
    </source>
</reference>
<evidence type="ECO:0000313" key="3">
    <source>
        <dbReference type="MGI" id="MGI:3708790"/>
    </source>
</evidence>
<reference evidence="2" key="4">
    <citation type="journal article" date="2001" name="Nature">
        <title>Functional annotation of a full-length mouse cDNA collection.</title>
        <authorList>
            <consortium name="The RIKEN Genome Exploration Research Group Phase II Team and the FANTOM Consortium"/>
        </authorList>
    </citation>
    <scope>NUCLEOTIDE SEQUENCE</scope>
    <source>
        <strain evidence="2">C57BL/6J</strain>
        <tissue evidence="2">Thymus</tissue>
    </source>
</reference>
<gene>
    <name evidence="3" type="primary">A430107J10Rik</name>
</gene>
<keyword evidence="1" id="KW-1133">Transmembrane helix</keyword>
<accession>Q8BYC1</accession>
<dbReference type="MGI" id="MGI:3708790">
    <property type="gene designation" value="A430107J10Rik"/>
</dbReference>
<reference evidence="2" key="8">
    <citation type="journal article" date="2005" name="Science">
        <title>Antisense Transcription in the Mammalian Transcriptome.</title>
        <authorList>
            <consortium name="RIKEN Genome Exploration Research Group and Genome Science Group (Genome Network Project Core Group) and the FANTOM Consortium"/>
        </authorList>
    </citation>
    <scope>NUCLEOTIDE SEQUENCE</scope>
    <source>
        <strain evidence="2">C57BL/6J</strain>
        <tissue evidence="2">Thymus</tissue>
    </source>
</reference>
<proteinExistence type="evidence at transcript level"/>
<reference evidence="2" key="2">
    <citation type="journal article" date="2000" name="Genome Res.">
        <title>Normalization and subtraction of cap-trapper-selected cDNAs to prepare full-length cDNA libraries for rapid discovery of new genes.</title>
        <authorList>
            <person name="Carninci P."/>
            <person name="Shibata Y."/>
            <person name="Hayatsu N."/>
            <person name="Sugahara Y."/>
            <person name="Shibata K."/>
            <person name="Itoh M."/>
            <person name="Konno H."/>
            <person name="Okazaki Y."/>
            <person name="Muramatsu M."/>
            <person name="Hayashizaki Y."/>
        </authorList>
    </citation>
    <scope>NUCLEOTIDE SEQUENCE</scope>
    <source>
        <strain evidence="2">C57BL/6J</strain>
        <tissue evidence="2">Thymus</tissue>
    </source>
</reference>
<reference evidence="2" key="3">
    <citation type="journal article" date="2000" name="Genome Res.">
        <title>RIKEN integrated sequence analysis (RISA) system--384-format sequencing pipeline with 384 multicapillary sequencer.</title>
        <authorList>
            <person name="Shibata K."/>
            <person name="Itoh M."/>
            <person name="Aizawa K."/>
            <person name="Nagaoka S."/>
            <person name="Sasaki N."/>
            <person name="Carninci P."/>
            <person name="Konno H."/>
            <person name="Akiyama J."/>
            <person name="Nishi K."/>
            <person name="Kitsunai T."/>
            <person name="Tashiro H."/>
            <person name="Itoh M."/>
            <person name="Sumi N."/>
            <person name="Ishii Y."/>
            <person name="Nakamura S."/>
            <person name="Hazama M."/>
            <person name="Nishine T."/>
            <person name="Harada A."/>
            <person name="Yamamoto R."/>
            <person name="Matsumoto H."/>
            <person name="Sakaguchi S."/>
            <person name="Ikegami T."/>
            <person name="Kashiwagi K."/>
            <person name="Fujiwake S."/>
            <person name="Inoue K."/>
            <person name="Togawa Y."/>
            <person name="Izawa M."/>
            <person name="Ohara E."/>
            <person name="Watahiki M."/>
            <person name="Yoneda Y."/>
            <person name="Ishikawa T."/>
            <person name="Ozawa K."/>
            <person name="Tanaka T."/>
            <person name="Matsuura S."/>
            <person name="Kawai J."/>
            <person name="Okazaki Y."/>
            <person name="Muramatsu M."/>
            <person name="Inoue Y."/>
            <person name="Kira A."/>
            <person name="Hayashizaki Y."/>
        </authorList>
    </citation>
    <scope>NUCLEOTIDE SEQUENCE</scope>
    <source>
        <strain evidence="2">C57BL/6J</strain>
        <tissue evidence="2">Thymus</tissue>
    </source>
</reference>
<evidence type="ECO:0000256" key="1">
    <source>
        <dbReference type="SAM" id="Phobius"/>
    </source>
</evidence>
<organism evidence="2">
    <name type="scientific">Mus musculus</name>
    <name type="common">Mouse</name>
    <dbReference type="NCBI Taxonomy" id="10090"/>
    <lineage>
        <taxon>Eukaryota</taxon>
        <taxon>Metazoa</taxon>
        <taxon>Chordata</taxon>
        <taxon>Craniata</taxon>
        <taxon>Vertebrata</taxon>
        <taxon>Euteleostomi</taxon>
        <taxon>Mammalia</taxon>
        <taxon>Eutheria</taxon>
        <taxon>Euarchontoglires</taxon>
        <taxon>Glires</taxon>
        <taxon>Rodentia</taxon>
        <taxon>Myomorpha</taxon>
        <taxon>Muroidea</taxon>
        <taxon>Muridae</taxon>
        <taxon>Murinae</taxon>
        <taxon>Mus</taxon>
        <taxon>Mus</taxon>
    </lineage>
</organism>
<feature type="transmembrane region" description="Helical" evidence="1">
    <location>
        <begin position="76"/>
        <end position="93"/>
    </location>
</feature>
<dbReference type="AGR" id="MGI:3708790"/>
<reference evidence="2" key="6">
    <citation type="journal article" date="2002" name="Nature">
        <title>Analysis of the mouse transcriptome based on functional annotation of 60,770 full-length cDNAs.</title>
        <authorList>
            <consortium name="The FANTOM Consortium and the RIKEN Genome Exploration Research Group Phase I and II Team"/>
        </authorList>
    </citation>
    <scope>NUCLEOTIDE SEQUENCE</scope>
    <source>
        <strain evidence="2">C57BL/6J</strain>
        <tissue evidence="2">Thymus</tissue>
    </source>
</reference>
<sequence>MAIRDFDTGSVQFFKLQEGSLSLDRLTLVTPTLPCLGRVSTCWEPCPSDRLSLRCSRIGSSWRPPKKKKKKKKKKTCRCFAVIITRLLTYTVVGDLGRRYLSNALTAEVMDS</sequence>
<dbReference type="AlphaFoldDB" id="Q8BYC1"/>
<protein>
    <submittedName>
        <fullName evidence="2">Uncharacterized protein</fullName>
    </submittedName>
</protein>
<evidence type="ECO:0000313" key="2">
    <source>
        <dbReference type="EMBL" id="BAC30635.1"/>
    </source>
</evidence>
<dbReference type="EMBL" id="AK040583">
    <property type="protein sequence ID" value="BAC30635.1"/>
    <property type="molecule type" value="mRNA"/>
</dbReference>